<dbReference type="SUPFAM" id="SSF54637">
    <property type="entry name" value="Thioesterase/thiol ester dehydrase-isomerase"/>
    <property type="match status" value="1"/>
</dbReference>
<feature type="region of interest" description="Disordered" evidence="1">
    <location>
        <begin position="1"/>
        <end position="25"/>
    </location>
</feature>
<reference evidence="2 3" key="1">
    <citation type="submission" date="2018-06" db="EMBL/GenBank/DDBJ databases">
        <authorList>
            <consortium name="Pathogen Informatics"/>
            <person name="Doyle S."/>
        </authorList>
    </citation>
    <scope>NUCLEOTIDE SEQUENCE [LARGE SCALE GENOMIC DNA]</scope>
    <source>
        <strain evidence="2 3">NCTC10994</strain>
    </source>
</reference>
<dbReference type="CDD" id="cd00586">
    <property type="entry name" value="4HBT"/>
    <property type="match status" value="1"/>
</dbReference>
<dbReference type="AlphaFoldDB" id="A0A2X4TQ54"/>
<dbReference type="InterPro" id="IPR029069">
    <property type="entry name" value="HotDog_dom_sf"/>
</dbReference>
<proteinExistence type="predicted"/>
<dbReference type="STRING" id="1219011.GCA_001895045_00811"/>
<accession>A0A2X4TQ54</accession>
<protein>
    <submittedName>
        <fullName evidence="2">Thioesterase</fullName>
    </submittedName>
</protein>
<dbReference type="Pfam" id="PF13279">
    <property type="entry name" value="4HBT_2"/>
    <property type="match status" value="1"/>
</dbReference>
<keyword evidence="3" id="KW-1185">Reference proteome</keyword>
<organism evidence="2 3">
    <name type="scientific">Rhodococcus coprophilus</name>
    <dbReference type="NCBI Taxonomy" id="38310"/>
    <lineage>
        <taxon>Bacteria</taxon>
        <taxon>Bacillati</taxon>
        <taxon>Actinomycetota</taxon>
        <taxon>Actinomycetes</taxon>
        <taxon>Mycobacteriales</taxon>
        <taxon>Nocardiaceae</taxon>
        <taxon>Rhodococcus</taxon>
    </lineage>
</organism>
<gene>
    <name evidence="2" type="ORF">NCTC10994_01093</name>
</gene>
<dbReference type="EMBL" id="LS483468">
    <property type="protein sequence ID" value="SQI29536.1"/>
    <property type="molecule type" value="Genomic_DNA"/>
</dbReference>
<dbReference type="InterPro" id="IPR050563">
    <property type="entry name" value="4-hydroxybenzoyl-CoA_TE"/>
</dbReference>
<evidence type="ECO:0000313" key="3">
    <source>
        <dbReference type="Proteomes" id="UP000249091"/>
    </source>
</evidence>
<evidence type="ECO:0000256" key="1">
    <source>
        <dbReference type="SAM" id="MobiDB-lite"/>
    </source>
</evidence>
<dbReference type="Gene3D" id="3.10.129.10">
    <property type="entry name" value="Hotdog Thioesterase"/>
    <property type="match status" value="1"/>
</dbReference>
<dbReference type="Proteomes" id="UP000249091">
    <property type="component" value="Chromosome 1"/>
</dbReference>
<dbReference type="PANTHER" id="PTHR31793:SF24">
    <property type="entry name" value="LONG-CHAIN ACYL-COA THIOESTERASE FADM"/>
    <property type="match status" value="1"/>
</dbReference>
<dbReference type="PANTHER" id="PTHR31793">
    <property type="entry name" value="4-HYDROXYBENZOYL-COA THIOESTERASE FAMILY MEMBER"/>
    <property type="match status" value="1"/>
</dbReference>
<sequence>MTDRLDTHSNGIGQDGLRQDGLGTNGGGEPFRCSLEVRWADSDRLGHVNNTKVVEYMQEARIKFLLANLSARGAVAVRKMTVEFLRPIKDASGPLDVEISVLHVGTTSFTLRHTILDRSGVVCAHGDAVLVGFDVDTDRSRPLDDRELEVLNRYRVATGT</sequence>
<evidence type="ECO:0000313" key="2">
    <source>
        <dbReference type="EMBL" id="SQI29536.1"/>
    </source>
</evidence>
<name>A0A2X4TQ54_9NOCA</name>
<dbReference type="GO" id="GO:0047617">
    <property type="term" value="F:fatty acyl-CoA hydrolase activity"/>
    <property type="evidence" value="ECO:0007669"/>
    <property type="project" value="TreeGrafter"/>
</dbReference>
<dbReference type="KEGG" id="rcr:NCTC10994_01093"/>